<dbReference type="Proteomes" id="UP000247498">
    <property type="component" value="Unassembled WGS sequence"/>
</dbReference>
<feature type="compositionally biased region" description="Low complexity" evidence="2">
    <location>
        <begin position="1509"/>
        <end position="1543"/>
    </location>
</feature>
<organism evidence="4 5">
    <name type="scientific">Raphidocelis subcapitata</name>
    <dbReference type="NCBI Taxonomy" id="307507"/>
    <lineage>
        <taxon>Eukaryota</taxon>
        <taxon>Viridiplantae</taxon>
        <taxon>Chlorophyta</taxon>
        <taxon>core chlorophytes</taxon>
        <taxon>Chlorophyceae</taxon>
        <taxon>CS clade</taxon>
        <taxon>Sphaeropleales</taxon>
        <taxon>Selenastraceae</taxon>
        <taxon>Raphidocelis</taxon>
    </lineage>
</organism>
<name>A0A2V0PE09_9CHLO</name>
<feature type="compositionally biased region" description="Gly residues" evidence="2">
    <location>
        <begin position="1266"/>
        <end position="1286"/>
    </location>
</feature>
<dbReference type="InterPro" id="IPR000719">
    <property type="entry name" value="Prot_kinase_dom"/>
</dbReference>
<dbReference type="EMBL" id="BDRX01000115">
    <property type="protein sequence ID" value="GBF98084.1"/>
    <property type="molecule type" value="Genomic_DNA"/>
</dbReference>
<dbReference type="InterPro" id="IPR051681">
    <property type="entry name" value="Ser/Thr_Kinases-Pseudokinases"/>
</dbReference>
<evidence type="ECO:0000256" key="2">
    <source>
        <dbReference type="SAM" id="MobiDB-lite"/>
    </source>
</evidence>
<reference evidence="4 5" key="1">
    <citation type="journal article" date="2018" name="Sci. Rep.">
        <title>Raphidocelis subcapitata (=Pseudokirchneriella subcapitata) provides an insight into genome evolution and environmental adaptations in the Sphaeropleales.</title>
        <authorList>
            <person name="Suzuki S."/>
            <person name="Yamaguchi H."/>
            <person name="Nakajima N."/>
            <person name="Kawachi M."/>
        </authorList>
    </citation>
    <scope>NUCLEOTIDE SEQUENCE [LARGE SCALE GENOMIC DNA]</scope>
    <source>
        <strain evidence="4 5">NIES-35</strain>
    </source>
</reference>
<feature type="compositionally biased region" description="Low complexity" evidence="2">
    <location>
        <begin position="1386"/>
        <end position="1401"/>
    </location>
</feature>
<keyword evidence="1" id="KW-0547">Nucleotide-binding</keyword>
<feature type="compositionally biased region" description="Low complexity" evidence="2">
    <location>
        <begin position="1183"/>
        <end position="1206"/>
    </location>
</feature>
<feature type="compositionally biased region" description="Basic and acidic residues" evidence="2">
    <location>
        <begin position="901"/>
        <end position="911"/>
    </location>
</feature>
<dbReference type="Gene3D" id="3.30.200.20">
    <property type="entry name" value="Phosphorylase Kinase, domain 1"/>
    <property type="match status" value="1"/>
</dbReference>
<dbReference type="PROSITE" id="PS50011">
    <property type="entry name" value="PROTEIN_KINASE_DOM"/>
    <property type="match status" value="1"/>
</dbReference>
<evidence type="ECO:0000313" key="5">
    <source>
        <dbReference type="Proteomes" id="UP000247498"/>
    </source>
</evidence>
<dbReference type="OrthoDB" id="4062651at2759"/>
<sequence length="1655" mass="170117">MSFLVRSSSRRWSQNGGLAGVKSFVSARRRGEGPAGSGAASPEDGPTSSGYLLAEVRDARAAVTALDRYLFKVKSFKDASFELVEQAHMAMSRLEQAVAVRAAPELILLACEIKVAARRGAHLLRTYGEYNFFGKMVAWTRRRRVEAKYAAVTERLRGLMPGTSPTPGDATPTSVSGAPSALAPHGGGRGEGGHGLLERAITAASEASGAAPASCGQLLRRGRHERVYCLSFAPQAVAAASGGMCVWWALEAAVEFYSDATGSTTSFGIEGDVFLTHVAIDAAGNTWGGTSRGTLLMRRPRVWDSQAEERLFGSAVRAIAFDAETSTVWAGDEHGCLRAARMRDDGWRIEPLLTALAGCAPRRGLSVGTLLGARNGSRGLRRVISTKQSESAPHALEGPIRCLFVRDDRVWAAGGRSEPWLALFHASTGHQLDIWRCGNHGGCNAMLALTWDTPSSRGTTGSGALSALGPDARGRSCSSGGSGALAGTPPLPVPEDSACGDLRRTWQLLTGHDNGQVLVWNAAADVLQPVCKLGDVGAAVRGMASLDAWGLLATAHANGELALIARPGAAFDWGGGALGAAASHGLSSAGASSVHSSSAGAVPAGTAAIHTTAVGVPCVRPRRLVLRAHRTAIAAAAGCPSGLVTASNQGTLRLWRAPDLAREADRSGLLLGGGALARRPTASAVSASTADRSAVGHSEPLPRFGADNGGADAYHAAAAAAAGMILQPVEALPDEGDDGEGAAWRLSGLGQLRVSAPSPALSGQLGAQSSPFAGGAAAPFRPALPSASPAGSPTVGAGGAGAVTRYGSGPALAPRKPRAQRQVDALQQAESRERRKSERRLSKGAQIAWSACQIIESRELKLQSSIGSGAYGRVWLAEWMGTQVAAKELLCLTDRAKDDVSRKRRERRADADGAGDAASDSGSDSSEDSVEAEVAAELKELMNEVYMLGSLSHPNIMRFCAVCLDPPMIVTQYYQHGSLFQLLKKARRGDKRAQAELSWSKRLDMLRDVASGMVFLHSRRPPVVHGDLRSPNLLLDMAFDRDKPRLHVKIADFGLACMMGPAKTLAVSKVSNPRWSAPEVIRDSSVSTSADVFSYGVVMWELLTWQQPYEDMMSVQVLFSVMQNLRPDVPEDAELPGRPGPSLQGYKALMEACWHEDAEQRPSFEAIVVALDDMRAADRAARGDAGATSRRTSYSGESALSSPHASAANSASAFASGRSYAAEDSAWGGAGVRAVAADLPTYLEDDGPGAAAQAAAAAPEQRSSAGAGGSAGPGPAGGGSGNGGAGSARASQAFISPFSEHSAELPSASSGQGSPGPFGASEPSFAFFAGGAGGGAGSAHPGVGGGSPFGFAAAQAAPEGGSSPSQQQQQHYATAEALRAPSRTPSRLGRGSTSASGTAGLPGAVTTGGLTSMHSPRAARPSSPFAAVQEAPAAEAQQPDVPTQLPGTQHWSPFAAAAAVAGAGDAGPASGAEQQVSAQAVAAQPWSPFAAVAAQPEAGGGDSPVSDRQQQQQQGQQGQQEQQQGQASSPPTPSSPFAAASAQTGWPSGSAAPEKRMSPFAAVDLGPTAASRLPRGGGEGAAVRDAQPPAAASDAIADEQGLAVPDAPAEASFLFGIAPPPGLEHLRQEQAQQQARGGPAASNNSLTFPSPRRRR</sequence>
<accession>A0A2V0PE09</accession>
<dbReference type="PANTHER" id="PTHR44329">
    <property type="entry name" value="SERINE/THREONINE-PROTEIN KINASE TNNI3K-RELATED"/>
    <property type="match status" value="1"/>
</dbReference>
<feature type="binding site" evidence="1">
    <location>
        <position position="887"/>
    </location>
    <ligand>
        <name>ATP</name>
        <dbReference type="ChEBI" id="CHEBI:30616"/>
    </ligand>
</feature>
<feature type="region of interest" description="Disordered" evidence="2">
    <location>
        <begin position="1250"/>
        <end position="1322"/>
    </location>
</feature>
<dbReference type="SUPFAM" id="SSF56112">
    <property type="entry name" value="Protein kinase-like (PK-like)"/>
    <property type="match status" value="1"/>
</dbReference>
<dbReference type="InParanoid" id="A0A2V0PE09"/>
<dbReference type="Gene3D" id="2.130.10.10">
    <property type="entry name" value="YVTN repeat-like/Quinoprotein amine dehydrogenase"/>
    <property type="match status" value="1"/>
</dbReference>
<dbReference type="Pfam" id="PF07714">
    <property type="entry name" value="PK_Tyr_Ser-Thr"/>
    <property type="match status" value="1"/>
</dbReference>
<dbReference type="Gene3D" id="1.10.510.10">
    <property type="entry name" value="Transferase(Phosphotransferase) domain 1"/>
    <property type="match status" value="1"/>
</dbReference>
<feature type="compositionally biased region" description="Basic and acidic residues" evidence="2">
    <location>
        <begin position="830"/>
        <end position="840"/>
    </location>
</feature>
<feature type="domain" description="Protein kinase" evidence="3">
    <location>
        <begin position="860"/>
        <end position="1175"/>
    </location>
</feature>
<gene>
    <name evidence="4" type="ORF">Rsub_10313</name>
</gene>
<comment type="caution">
    <text evidence="4">The sequence shown here is derived from an EMBL/GenBank/DDBJ whole genome shotgun (WGS) entry which is preliminary data.</text>
</comment>
<dbReference type="InterPro" id="IPR011009">
    <property type="entry name" value="Kinase-like_dom_sf"/>
</dbReference>
<protein>
    <recommendedName>
        <fullName evidence="3">Protein kinase domain-containing protein</fullName>
    </recommendedName>
</protein>
<keyword evidence="5" id="KW-1185">Reference proteome</keyword>
<feature type="region of interest" description="Disordered" evidence="2">
    <location>
        <begin position="1180"/>
        <end position="1206"/>
    </location>
</feature>
<dbReference type="PROSITE" id="PS00107">
    <property type="entry name" value="PROTEIN_KINASE_ATP"/>
    <property type="match status" value="1"/>
</dbReference>
<proteinExistence type="predicted"/>
<dbReference type="InterPro" id="IPR017441">
    <property type="entry name" value="Protein_kinase_ATP_BS"/>
</dbReference>
<dbReference type="InterPro" id="IPR015943">
    <property type="entry name" value="WD40/YVTN_repeat-like_dom_sf"/>
</dbReference>
<dbReference type="PANTHER" id="PTHR44329:SF289">
    <property type="entry name" value="SERINE_THREONINE-PROTEIN KINASE VIK"/>
    <property type="match status" value="1"/>
</dbReference>
<evidence type="ECO:0000259" key="3">
    <source>
        <dbReference type="PROSITE" id="PS50011"/>
    </source>
</evidence>
<feature type="region of interest" description="Disordered" evidence="2">
    <location>
        <begin position="901"/>
        <end position="930"/>
    </location>
</feature>
<dbReference type="STRING" id="307507.A0A2V0PE09"/>
<feature type="compositionally biased region" description="Low complexity" evidence="2">
    <location>
        <begin position="1306"/>
        <end position="1322"/>
    </location>
</feature>
<dbReference type="InterPro" id="IPR036322">
    <property type="entry name" value="WD40_repeat_dom_sf"/>
</dbReference>
<dbReference type="GO" id="GO:0004674">
    <property type="term" value="F:protein serine/threonine kinase activity"/>
    <property type="evidence" value="ECO:0007669"/>
    <property type="project" value="TreeGrafter"/>
</dbReference>
<feature type="region of interest" description="Disordered" evidence="2">
    <location>
        <begin position="1350"/>
        <end position="1655"/>
    </location>
</feature>
<feature type="compositionally biased region" description="Low complexity" evidence="2">
    <location>
        <begin position="1415"/>
        <end position="1442"/>
    </location>
</feature>
<feature type="region of interest" description="Disordered" evidence="2">
    <location>
        <begin position="806"/>
        <end position="840"/>
    </location>
</feature>
<feature type="compositionally biased region" description="Polar residues" evidence="2">
    <location>
        <begin position="163"/>
        <end position="177"/>
    </location>
</feature>
<dbReference type="SUPFAM" id="SSF50978">
    <property type="entry name" value="WD40 repeat-like"/>
    <property type="match status" value="1"/>
</dbReference>
<evidence type="ECO:0000313" key="4">
    <source>
        <dbReference type="EMBL" id="GBF98084.1"/>
    </source>
</evidence>
<feature type="compositionally biased region" description="Low complexity" evidence="2">
    <location>
        <begin position="1581"/>
        <end position="1595"/>
    </location>
</feature>
<feature type="compositionally biased region" description="Low complexity" evidence="2">
    <location>
        <begin position="1629"/>
        <end position="1641"/>
    </location>
</feature>
<dbReference type="InterPro" id="IPR001245">
    <property type="entry name" value="Ser-Thr/Tyr_kinase_cat_dom"/>
</dbReference>
<keyword evidence="1" id="KW-0067">ATP-binding</keyword>
<dbReference type="GO" id="GO:0005524">
    <property type="term" value="F:ATP binding"/>
    <property type="evidence" value="ECO:0007669"/>
    <property type="project" value="UniProtKB-UniRule"/>
</dbReference>
<feature type="compositionally biased region" description="Low complexity" evidence="2">
    <location>
        <begin position="912"/>
        <end position="924"/>
    </location>
</feature>
<feature type="compositionally biased region" description="Low complexity" evidence="2">
    <location>
        <begin position="1455"/>
        <end position="1484"/>
    </location>
</feature>
<dbReference type="CDD" id="cd13999">
    <property type="entry name" value="STKc_MAP3K-like"/>
    <property type="match status" value="1"/>
</dbReference>
<feature type="region of interest" description="Disordered" evidence="2">
    <location>
        <begin position="158"/>
        <end position="189"/>
    </location>
</feature>
<evidence type="ECO:0000256" key="1">
    <source>
        <dbReference type="PROSITE-ProRule" id="PRU10141"/>
    </source>
</evidence>
<feature type="compositionally biased region" description="Low complexity" evidence="2">
    <location>
        <begin position="1250"/>
        <end position="1265"/>
    </location>
</feature>